<keyword evidence="4" id="KW-0804">Transcription</keyword>
<dbReference type="EMBL" id="JACOGF010000002">
    <property type="protein sequence ID" value="MBC3916787.1"/>
    <property type="molecule type" value="Genomic_DNA"/>
</dbReference>
<keyword evidence="1" id="KW-0805">Transcription regulation</keyword>
<evidence type="ECO:0000256" key="3">
    <source>
        <dbReference type="ARBA" id="ARBA00023159"/>
    </source>
</evidence>
<gene>
    <name evidence="6" type="ORF">H8L32_04810</name>
</gene>
<keyword evidence="3" id="KW-0010">Activator</keyword>
<dbReference type="PANTHER" id="PTHR46796:SF2">
    <property type="entry name" value="TRANSCRIPTIONAL REGULATORY PROTEIN"/>
    <property type="match status" value="1"/>
</dbReference>
<dbReference type="Gene3D" id="1.10.10.60">
    <property type="entry name" value="Homeodomain-like"/>
    <property type="match status" value="2"/>
</dbReference>
<evidence type="ECO:0000313" key="6">
    <source>
        <dbReference type="EMBL" id="MBC3916787.1"/>
    </source>
</evidence>
<organism evidence="6 7">
    <name type="scientific">Undibacterium hunanense</name>
    <dbReference type="NCBI Taxonomy" id="2762292"/>
    <lineage>
        <taxon>Bacteria</taxon>
        <taxon>Pseudomonadati</taxon>
        <taxon>Pseudomonadota</taxon>
        <taxon>Betaproteobacteria</taxon>
        <taxon>Burkholderiales</taxon>
        <taxon>Oxalobacteraceae</taxon>
        <taxon>Undibacterium</taxon>
    </lineage>
</organism>
<dbReference type="InterPro" id="IPR037923">
    <property type="entry name" value="HTH-like"/>
</dbReference>
<evidence type="ECO:0000256" key="2">
    <source>
        <dbReference type="ARBA" id="ARBA00023125"/>
    </source>
</evidence>
<dbReference type="InterPro" id="IPR009057">
    <property type="entry name" value="Homeodomain-like_sf"/>
</dbReference>
<comment type="caution">
    <text evidence="6">The sequence shown here is derived from an EMBL/GenBank/DDBJ whole genome shotgun (WGS) entry which is preliminary data.</text>
</comment>
<dbReference type="Proteomes" id="UP000650424">
    <property type="component" value="Unassembled WGS sequence"/>
</dbReference>
<dbReference type="PANTHER" id="PTHR46796">
    <property type="entry name" value="HTH-TYPE TRANSCRIPTIONAL ACTIVATOR RHAS-RELATED"/>
    <property type="match status" value="1"/>
</dbReference>
<dbReference type="SMART" id="SM00342">
    <property type="entry name" value="HTH_ARAC"/>
    <property type="match status" value="1"/>
</dbReference>
<reference evidence="6 7" key="1">
    <citation type="submission" date="2020-08" db="EMBL/GenBank/DDBJ databases">
        <title>Novel species isolated from subtropical streams in China.</title>
        <authorList>
            <person name="Lu H."/>
        </authorList>
    </citation>
    <scope>NUCLEOTIDE SEQUENCE [LARGE SCALE GENOMIC DNA]</scope>
    <source>
        <strain evidence="6 7">CY18W</strain>
    </source>
</reference>
<dbReference type="InterPro" id="IPR018060">
    <property type="entry name" value="HTH_AraC"/>
</dbReference>
<dbReference type="SUPFAM" id="SSF46689">
    <property type="entry name" value="Homeodomain-like"/>
    <property type="match status" value="2"/>
</dbReference>
<sequence length="273" mass="30249">MQQTFHDEARMWRSPLLPDAELLTAEYFAQEFAPHWHEGFAIPVIQSGAQTYRYRGARCLAAVGCIAAINPGEVHTGERATDHGWAYRAFYPSVAWMQQLSADMAGTPMGIPWLPDGVIDDAEVAGHLAVAHRLLETAADPLAAENALTAGFALLLSRYARTRPVVQSISPDATRVELMKARLSENLDQPMSLSDLAREVGLSPFYAARLFSRSIGMPPHAWRNQLRLNRAQGLLRQGLSVTDIASMTGFADQSHFNRHFKRAFGVAPGRWRL</sequence>
<keyword evidence="7" id="KW-1185">Reference proteome</keyword>
<dbReference type="InterPro" id="IPR018062">
    <property type="entry name" value="HTH_AraC-typ_CS"/>
</dbReference>
<evidence type="ECO:0000256" key="4">
    <source>
        <dbReference type="ARBA" id="ARBA00023163"/>
    </source>
</evidence>
<dbReference type="PROSITE" id="PS00041">
    <property type="entry name" value="HTH_ARAC_FAMILY_1"/>
    <property type="match status" value="1"/>
</dbReference>
<dbReference type="InterPro" id="IPR020449">
    <property type="entry name" value="Tscrpt_reg_AraC-type_HTH"/>
</dbReference>
<dbReference type="SUPFAM" id="SSF51215">
    <property type="entry name" value="Regulatory protein AraC"/>
    <property type="match status" value="1"/>
</dbReference>
<dbReference type="PRINTS" id="PR00032">
    <property type="entry name" value="HTHARAC"/>
</dbReference>
<dbReference type="InterPro" id="IPR003313">
    <property type="entry name" value="AraC-bd"/>
</dbReference>
<accession>A0ABR6ZLM5</accession>
<evidence type="ECO:0000259" key="5">
    <source>
        <dbReference type="PROSITE" id="PS01124"/>
    </source>
</evidence>
<dbReference type="Pfam" id="PF02311">
    <property type="entry name" value="AraC_binding"/>
    <property type="match status" value="1"/>
</dbReference>
<dbReference type="PROSITE" id="PS01124">
    <property type="entry name" value="HTH_ARAC_FAMILY_2"/>
    <property type="match status" value="1"/>
</dbReference>
<evidence type="ECO:0000313" key="7">
    <source>
        <dbReference type="Proteomes" id="UP000650424"/>
    </source>
</evidence>
<dbReference type="Pfam" id="PF12833">
    <property type="entry name" value="HTH_18"/>
    <property type="match status" value="1"/>
</dbReference>
<dbReference type="InterPro" id="IPR050204">
    <property type="entry name" value="AraC_XylS_family_regulators"/>
</dbReference>
<proteinExistence type="predicted"/>
<name>A0ABR6ZLM5_9BURK</name>
<dbReference type="RefSeq" id="WP_186946023.1">
    <property type="nucleotide sequence ID" value="NZ_JACOGF010000002.1"/>
</dbReference>
<protein>
    <submittedName>
        <fullName evidence="6">AraC family transcriptional regulator</fullName>
    </submittedName>
</protein>
<evidence type="ECO:0000256" key="1">
    <source>
        <dbReference type="ARBA" id="ARBA00023015"/>
    </source>
</evidence>
<keyword evidence="2" id="KW-0238">DNA-binding</keyword>
<feature type="domain" description="HTH araC/xylS-type" evidence="5">
    <location>
        <begin position="177"/>
        <end position="273"/>
    </location>
</feature>